<organism evidence="1 2">
    <name type="scientific">Mucilaginibacter gynuensis</name>
    <dbReference type="NCBI Taxonomy" id="1302236"/>
    <lineage>
        <taxon>Bacteria</taxon>
        <taxon>Pseudomonadati</taxon>
        <taxon>Bacteroidota</taxon>
        <taxon>Sphingobacteriia</taxon>
        <taxon>Sphingobacteriales</taxon>
        <taxon>Sphingobacteriaceae</taxon>
        <taxon>Mucilaginibacter</taxon>
    </lineage>
</organism>
<reference evidence="2" key="1">
    <citation type="journal article" date="2019" name="Int. J. Syst. Evol. Microbiol.">
        <title>The Global Catalogue of Microorganisms (GCM) 10K type strain sequencing project: providing services to taxonomists for standard genome sequencing and annotation.</title>
        <authorList>
            <consortium name="The Broad Institute Genomics Platform"/>
            <consortium name="The Broad Institute Genome Sequencing Center for Infectious Disease"/>
            <person name="Wu L."/>
            <person name="Ma J."/>
        </authorList>
    </citation>
    <scope>NUCLEOTIDE SEQUENCE [LARGE SCALE GENOMIC DNA]</scope>
    <source>
        <strain evidence="2">JCM 17705</strain>
    </source>
</reference>
<sequence length="83" mass="9410">MKTTNMMTSSDTPVHVDTKRWTVTGKANSAENMVIPMNEGHRSLSAVEDADGILSVLQFFRMLKGRGLILYLYAQELFLVLYR</sequence>
<dbReference type="Proteomes" id="UP001500582">
    <property type="component" value="Unassembled WGS sequence"/>
</dbReference>
<comment type="caution">
    <text evidence="1">The sequence shown here is derived from an EMBL/GenBank/DDBJ whole genome shotgun (WGS) entry which is preliminary data.</text>
</comment>
<proteinExistence type="predicted"/>
<dbReference type="EMBL" id="BAABFT010000003">
    <property type="protein sequence ID" value="GAA4318001.1"/>
    <property type="molecule type" value="Genomic_DNA"/>
</dbReference>
<accession>A0ABP8G5N9</accession>
<name>A0ABP8G5N9_9SPHI</name>
<evidence type="ECO:0000313" key="1">
    <source>
        <dbReference type="EMBL" id="GAA4318001.1"/>
    </source>
</evidence>
<dbReference type="RefSeq" id="WP_345210494.1">
    <property type="nucleotide sequence ID" value="NZ_BAABFT010000003.1"/>
</dbReference>
<evidence type="ECO:0000313" key="2">
    <source>
        <dbReference type="Proteomes" id="UP001500582"/>
    </source>
</evidence>
<gene>
    <name evidence="1" type="ORF">GCM10023149_15890</name>
</gene>
<keyword evidence="2" id="KW-1185">Reference proteome</keyword>
<protein>
    <submittedName>
        <fullName evidence="1">Uncharacterized protein</fullName>
    </submittedName>
</protein>